<feature type="domain" description="Cupin type-2" evidence="1">
    <location>
        <begin position="68"/>
        <end position="138"/>
    </location>
</feature>
<sequence>MSNPVVTREQMLRRVAFFDKLVPSTMPLIDAVLPAYQRENYNIIGMGVCEDASMEIPIQDVENFHITLVKAQPGKGSGLHLHQTVEVFMPLSGTWTVIWGDAGESTLTLGAWDTVSVPPHIMRGFRNDGDQEAYILAILSGTDPGKVEWAQDVLDTARQAGYALDAQGHITRT</sequence>
<comment type="caution">
    <text evidence="2">The sequence shown here is derived from an EMBL/GenBank/DDBJ whole genome shotgun (WGS) entry which is preliminary data.</text>
</comment>
<dbReference type="Proteomes" id="UP001139447">
    <property type="component" value="Unassembled WGS sequence"/>
</dbReference>
<dbReference type="Pfam" id="PF07883">
    <property type="entry name" value="Cupin_2"/>
    <property type="match status" value="1"/>
</dbReference>
<dbReference type="SUPFAM" id="SSF51182">
    <property type="entry name" value="RmlC-like cupins"/>
    <property type="match status" value="1"/>
</dbReference>
<dbReference type="RefSeq" id="WP_243307740.1">
    <property type="nucleotide sequence ID" value="NZ_JALGBI010000002.1"/>
</dbReference>
<evidence type="ECO:0000313" key="2">
    <source>
        <dbReference type="EMBL" id="MCJ0764796.1"/>
    </source>
</evidence>
<keyword evidence="3" id="KW-1185">Reference proteome</keyword>
<evidence type="ECO:0000313" key="3">
    <source>
        <dbReference type="Proteomes" id="UP001139447"/>
    </source>
</evidence>
<protein>
    <submittedName>
        <fullName evidence="2">Cupin domain-containing protein</fullName>
    </submittedName>
</protein>
<proteinExistence type="predicted"/>
<organism evidence="2 3">
    <name type="scientific">Variovorax terrae</name>
    <dbReference type="NCBI Taxonomy" id="2923278"/>
    <lineage>
        <taxon>Bacteria</taxon>
        <taxon>Pseudomonadati</taxon>
        <taxon>Pseudomonadota</taxon>
        <taxon>Betaproteobacteria</taxon>
        <taxon>Burkholderiales</taxon>
        <taxon>Comamonadaceae</taxon>
        <taxon>Variovorax</taxon>
    </lineage>
</organism>
<evidence type="ECO:0000259" key="1">
    <source>
        <dbReference type="Pfam" id="PF07883"/>
    </source>
</evidence>
<dbReference type="InterPro" id="IPR011051">
    <property type="entry name" value="RmlC_Cupin_sf"/>
</dbReference>
<accession>A0A9X2AS26</accession>
<gene>
    <name evidence="2" type="ORF">MMF98_16385</name>
</gene>
<reference evidence="2" key="1">
    <citation type="submission" date="2022-03" db="EMBL/GenBank/DDBJ databases">
        <authorList>
            <person name="Woo C.Y."/>
        </authorList>
    </citation>
    <scope>NUCLEOTIDE SEQUENCE</scope>
    <source>
        <strain evidence="2">CYS-02</strain>
    </source>
</reference>
<dbReference type="InterPro" id="IPR014710">
    <property type="entry name" value="RmlC-like_jellyroll"/>
</dbReference>
<dbReference type="InterPro" id="IPR013096">
    <property type="entry name" value="Cupin_2"/>
</dbReference>
<dbReference type="AlphaFoldDB" id="A0A9X2AS26"/>
<dbReference type="EMBL" id="JALGBI010000002">
    <property type="protein sequence ID" value="MCJ0764796.1"/>
    <property type="molecule type" value="Genomic_DNA"/>
</dbReference>
<dbReference type="Gene3D" id="2.60.120.10">
    <property type="entry name" value="Jelly Rolls"/>
    <property type="match status" value="1"/>
</dbReference>
<name>A0A9X2AS26_9BURK</name>